<proteinExistence type="inferred from homology"/>
<evidence type="ECO:0000256" key="1">
    <source>
        <dbReference type="ARBA" id="ARBA00004123"/>
    </source>
</evidence>
<dbReference type="InterPro" id="IPR009057">
    <property type="entry name" value="Homeodomain-like_sf"/>
</dbReference>
<dbReference type="AlphaFoldDB" id="A0AAQ3MUS4"/>
<dbReference type="GO" id="GO:0003677">
    <property type="term" value="F:DNA binding"/>
    <property type="evidence" value="ECO:0007669"/>
    <property type="project" value="InterPro"/>
</dbReference>
<dbReference type="GO" id="GO:0003700">
    <property type="term" value="F:DNA-binding transcription factor activity"/>
    <property type="evidence" value="ECO:0007669"/>
    <property type="project" value="InterPro"/>
</dbReference>
<dbReference type="Gene3D" id="1.10.10.60">
    <property type="entry name" value="Homeodomain-like"/>
    <property type="match status" value="1"/>
</dbReference>
<evidence type="ECO:0000256" key="3">
    <source>
        <dbReference type="ARBA" id="ARBA00023015"/>
    </source>
</evidence>
<feature type="region of interest" description="Disordered" evidence="7">
    <location>
        <begin position="395"/>
        <end position="422"/>
    </location>
</feature>
<reference evidence="9 10" key="1">
    <citation type="journal article" date="2023" name="Life. Sci Alliance">
        <title>Evolutionary insights into 3D genome organization and epigenetic landscape of Vigna mungo.</title>
        <authorList>
            <person name="Junaid A."/>
            <person name="Singh B."/>
            <person name="Bhatia S."/>
        </authorList>
    </citation>
    <scope>NUCLEOTIDE SEQUENCE [LARGE SCALE GENOMIC DNA]</scope>
    <source>
        <strain evidence="9">Urdbean</strain>
    </source>
</reference>
<evidence type="ECO:0000256" key="5">
    <source>
        <dbReference type="ARBA" id="ARBA00023163"/>
    </source>
</evidence>
<dbReference type="InterPro" id="IPR017930">
    <property type="entry name" value="Myb_dom"/>
</dbReference>
<evidence type="ECO:0000259" key="8">
    <source>
        <dbReference type="PROSITE" id="PS51294"/>
    </source>
</evidence>
<protein>
    <recommendedName>
        <fullName evidence="8">HTH myb-type domain-containing protein</fullName>
    </recommendedName>
</protein>
<dbReference type="PANTHER" id="PTHR31499">
    <property type="entry name" value="MYB FAMILY TRANSCRIPTION FACTOR PHL11"/>
    <property type="match status" value="1"/>
</dbReference>
<keyword evidence="10" id="KW-1185">Reference proteome</keyword>
<dbReference type="NCBIfam" id="TIGR01557">
    <property type="entry name" value="myb_SHAQKYF"/>
    <property type="match status" value="1"/>
</dbReference>
<dbReference type="InterPro" id="IPR001005">
    <property type="entry name" value="SANT/Myb"/>
</dbReference>
<evidence type="ECO:0000256" key="2">
    <source>
        <dbReference type="ARBA" id="ARBA00006783"/>
    </source>
</evidence>
<keyword evidence="4" id="KW-0175">Coiled coil</keyword>
<feature type="domain" description="HTH myb-type" evidence="8">
    <location>
        <begin position="251"/>
        <end position="309"/>
    </location>
</feature>
<accession>A0AAQ3MUS4</accession>
<dbReference type="PANTHER" id="PTHR31499:SF85">
    <property type="entry name" value="TRANSCRIPTION FACTOR MYB-RELATED FAMILY"/>
    <property type="match status" value="1"/>
</dbReference>
<dbReference type="GO" id="GO:0005634">
    <property type="term" value="C:nucleus"/>
    <property type="evidence" value="ECO:0007669"/>
    <property type="project" value="UniProtKB-SubCell"/>
</dbReference>
<sequence>MNEYKIDCVGRIQQSYGLNGDLSSEFGNCSSQCFDIIQASHMGTCNQPLAMASGGFEEESHIGQTKSSSSIISRFESPASAFYATEICMGFPQYDRLLGNPSLISQFSKISDAEFPLYQSPRQNLFLASLANQPAPNFELSNPLQAMLLSHVNSDQCVRSPEKSNKIPSGNFPGSSFLPIEQPKLFIDDAASPSVPCIGNQDQRDCCGSYNLPAAQISFSSQQEMLSPTLSAGSLLTSSGNSSSNGPVVSSKTRIRWTQELHEKFVECVNRLGGAEKATPKAILRLMESDGLTIFHVKSHLQKYRIAKYMPQSTQGKSEKRTNVENVHLDAKTCCDSNQLSFLFFIASGLQIREALQLQLDVQRRLHEQLEIQRKLQLRIEEQGKQLKMMFDQQQKTSDSNLSTLNLGNTTNNDRPISSKDVQVSVSEGSKRLLIPSNIT</sequence>
<keyword evidence="5" id="KW-0804">Transcription</keyword>
<feature type="compositionally biased region" description="Low complexity" evidence="7">
    <location>
        <begin position="397"/>
        <end position="414"/>
    </location>
</feature>
<dbReference type="Proteomes" id="UP001374535">
    <property type="component" value="Chromosome 9"/>
</dbReference>
<dbReference type="Pfam" id="PF14379">
    <property type="entry name" value="Myb_CC_LHEQLE"/>
    <property type="match status" value="1"/>
</dbReference>
<name>A0AAQ3MUS4_VIGMU</name>
<dbReference type="InterPro" id="IPR006447">
    <property type="entry name" value="Myb_dom_plants"/>
</dbReference>
<keyword evidence="6" id="KW-0539">Nucleus</keyword>
<evidence type="ECO:0000313" key="10">
    <source>
        <dbReference type="Proteomes" id="UP001374535"/>
    </source>
</evidence>
<evidence type="ECO:0000256" key="6">
    <source>
        <dbReference type="ARBA" id="ARBA00023242"/>
    </source>
</evidence>
<keyword evidence="3" id="KW-0805">Transcription regulation</keyword>
<dbReference type="InterPro" id="IPR025756">
    <property type="entry name" value="Myb_CC_LHEQLE"/>
</dbReference>
<dbReference type="SUPFAM" id="SSF46689">
    <property type="entry name" value="Homeodomain-like"/>
    <property type="match status" value="1"/>
</dbReference>
<comment type="subcellular location">
    <subcellularLocation>
        <location evidence="1">Nucleus</location>
    </subcellularLocation>
</comment>
<evidence type="ECO:0000256" key="7">
    <source>
        <dbReference type="SAM" id="MobiDB-lite"/>
    </source>
</evidence>
<evidence type="ECO:0000313" key="9">
    <source>
        <dbReference type="EMBL" id="WVY97234.1"/>
    </source>
</evidence>
<dbReference type="Pfam" id="PF00249">
    <property type="entry name" value="Myb_DNA-binding"/>
    <property type="match status" value="1"/>
</dbReference>
<dbReference type="PROSITE" id="PS51294">
    <property type="entry name" value="HTH_MYB"/>
    <property type="match status" value="1"/>
</dbReference>
<gene>
    <name evidence="9" type="ORF">V8G54_029385</name>
</gene>
<dbReference type="InterPro" id="IPR046955">
    <property type="entry name" value="PHR1-like"/>
</dbReference>
<organism evidence="9 10">
    <name type="scientific">Vigna mungo</name>
    <name type="common">Black gram</name>
    <name type="synonym">Phaseolus mungo</name>
    <dbReference type="NCBI Taxonomy" id="3915"/>
    <lineage>
        <taxon>Eukaryota</taxon>
        <taxon>Viridiplantae</taxon>
        <taxon>Streptophyta</taxon>
        <taxon>Embryophyta</taxon>
        <taxon>Tracheophyta</taxon>
        <taxon>Spermatophyta</taxon>
        <taxon>Magnoliopsida</taxon>
        <taxon>eudicotyledons</taxon>
        <taxon>Gunneridae</taxon>
        <taxon>Pentapetalae</taxon>
        <taxon>rosids</taxon>
        <taxon>fabids</taxon>
        <taxon>Fabales</taxon>
        <taxon>Fabaceae</taxon>
        <taxon>Papilionoideae</taxon>
        <taxon>50 kb inversion clade</taxon>
        <taxon>NPAAA clade</taxon>
        <taxon>indigoferoid/millettioid clade</taxon>
        <taxon>Phaseoleae</taxon>
        <taxon>Vigna</taxon>
    </lineage>
</organism>
<dbReference type="FunFam" id="1.10.10.60:FF:000002">
    <property type="entry name" value="Myb family transcription factor"/>
    <property type="match status" value="1"/>
</dbReference>
<comment type="similarity">
    <text evidence="2">Belongs to the MYB-CC family.</text>
</comment>
<dbReference type="EMBL" id="CP144692">
    <property type="protein sequence ID" value="WVY97234.1"/>
    <property type="molecule type" value="Genomic_DNA"/>
</dbReference>
<evidence type="ECO:0000256" key="4">
    <source>
        <dbReference type="ARBA" id="ARBA00023054"/>
    </source>
</evidence>